<dbReference type="GO" id="GO:0022857">
    <property type="term" value="F:transmembrane transporter activity"/>
    <property type="evidence" value="ECO:0007669"/>
    <property type="project" value="InterPro"/>
</dbReference>
<feature type="domain" description="Threonine/serine exporter-like N-terminal" evidence="8">
    <location>
        <begin position="10"/>
        <end position="213"/>
    </location>
</feature>
<dbReference type="PANTHER" id="PTHR34390">
    <property type="entry name" value="UPF0442 PROTEIN YJJB-RELATED"/>
    <property type="match status" value="1"/>
</dbReference>
<reference evidence="9" key="1">
    <citation type="submission" date="2015-06" db="EMBL/GenBank/DDBJ databases">
        <authorList>
            <person name="Joergensen T."/>
        </authorList>
    </citation>
    <scope>NUCLEOTIDE SEQUENCE</scope>
    <source>
        <strain evidence="9">RGFK0821</strain>
    </source>
</reference>
<evidence type="ECO:0000256" key="1">
    <source>
        <dbReference type="ARBA" id="ARBA00004651"/>
    </source>
</evidence>
<feature type="transmembrane region" description="Helical" evidence="7">
    <location>
        <begin position="116"/>
        <end position="134"/>
    </location>
</feature>
<evidence type="ECO:0000256" key="4">
    <source>
        <dbReference type="ARBA" id="ARBA00022989"/>
    </source>
</evidence>
<reference evidence="9" key="2">
    <citation type="submission" date="2015-07" db="EMBL/GenBank/DDBJ databases">
        <title>Plasmids, circular viruses and viroids from rat gut.</title>
        <authorList>
            <person name="Jorgensen T.J."/>
            <person name="Hansen M.A."/>
            <person name="Xu Z."/>
            <person name="Tabak M.A."/>
            <person name="Sorensen S.J."/>
            <person name="Hansen L.H."/>
        </authorList>
    </citation>
    <scope>NUCLEOTIDE SEQUENCE</scope>
    <source>
        <strain evidence="9">RGFK0821</strain>
    </source>
</reference>
<comment type="similarity">
    <text evidence="6">Belongs to the ThrE exporter (TC 2.A.79) family.</text>
</comment>
<dbReference type="PANTHER" id="PTHR34390:SF2">
    <property type="entry name" value="SUCCINATE TRANSPORTER SUBUNIT YJJP-RELATED"/>
    <property type="match status" value="1"/>
</dbReference>
<dbReference type="InterPro" id="IPR010619">
    <property type="entry name" value="ThrE-like_N"/>
</dbReference>
<evidence type="ECO:0000256" key="6">
    <source>
        <dbReference type="ARBA" id="ARBA00034125"/>
    </source>
</evidence>
<keyword evidence="4 7" id="KW-1133">Transmembrane helix</keyword>
<evidence type="ECO:0000313" key="9">
    <source>
        <dbReference type="EMBL" id="CRY95915.1"/>
    </source>
</evidence>
<organism evidence="9">
    <name type="scientific">uncultured prokaryote</name>
    <dbReference type="NCBI Taxonomy" id="198431"/>
    <lineage>
        <taxon>unclassified sequences</taxon>
        <taxon>environmental samples</taxon>
    </lineage>
</organism>
<proteinExistence type="inferred from homology"/>
<keyword evidence="3 7" id="KW-0812">Transmembrane</keyword>
<dbReference type="GO" id="GO:0005886">
    <property type="term" value="C:plasma membrane"/>
    <property type="evidence" value="ECO:0007669"/>
    <property type="project" value="UniProtKB-SubCell"/>
</dbReference>
<dbReference type="Pfam" id="PF06738">
    <property type="entry name" value="ThrE"/>
    <property type="match status" value="1"/>
</dbReference>
<accession>A0A0H5Q3E2</accession>
<evidence type="ECO:0000256" key="3">
    <source>
        <dbReference type="ARBA" id="ARBA00022692"/>
    </source>
</evidence>
<dbReference type="EMBL" id="LN853427">
    <property type="protein sequence ID" value="CRY95915.1"/>
    <property type="molecule type" value="Genomic_DNA"/>
</dbReference>
<evidence type="ECO:0000259" key="8">
    <source>
        <dbReference type="Pfam" id="PF06738"/>
    </source>
</evidence>
<keyword evidence="2" id="KW-1003">Cell membrane</keyword>
<feature type="transmembrane region" description="Helical" evidence="7">
    <location>
        <begin position="165"/>
        <end position="189"/>
    </location>
</feature>
<keyword evidence="5 7" id="KW-0472">Membrane</keyword>
<dbReference type="GO" id="GO:0015744">
    <property type="term" value="P:succinate transport"/>
    <property type="evidence" value="ECO:0007669"/>
    <property type="project" value="TreeGrafter"/>
</dbReference>
<evidence type="ECO:0000256" key="2">
    <source>
        <dbReference type="ARBA" id="ARBA00022475"/>
    </source>
</evidence>
<evidence type="ECO:0000256" key="7">
    <source>
        <dbReference type="SAM" id="Phobius"/>
    </source>
</evidence>
<protein>
    <recommendedName>
        <fullName evidence="8">Threonine/serine exporter-like N-terminal domain-containing protein</fullName>
    </recommendedName>
</protein>
<dbReference type="AlphaFoldDB" id="A0A0H5Q3E2"/>
<comment type="subcellular location">
    <subcellularLocation>
        <location evidence="1">Cell membrane</location>
        <topology evidence="1">Multi-pass membrane protein</topology>
    </subcellularLocation>
</comment>
<sequence length="240" mass="26593">MDYEMLLNEVLNIGKEMIKSGAETDRAEDSMYRMLESYDVEQCSIFAIQSDIQATIKPRNGSFITQIRRVHKVGLNYDRLDYLNNLSRYICKNKPSLEEIREKYAEVMNRKAQPLYLKYMSAIMGGIGFGVYFGCDAVDSVVGTCICGVFIVYMGNVLDRKGYSLVVYNLVLAFLSSAAVFIAGGAGLGNHPDRIVLGLNMVLISGLGVANGIPVGDGGLDGAYGYPWVFRVFQRLAEWA</sequence>
<dbReference type="InterPro" id="IPR050539">
    <property type="entry name" value="ThrE_Dicarb/AminoAcid_Exp"/>
</dbReference>
<evidence type="ECO:0000256" key="5">
    <source>
        <dbReference type="ARBA" id="ARBA00023136"/>
    </source>
</evidence>
<name>A0A0H5Q3E2_9ZZZZ</name>
<feature type="transmembrane region" description="Helical" evidence="7">
    <location>
        <begin position="140"/>
        <end position="158"/>
    </location>
</feature>